<keyword evidence="2" id="KW-0378">Hydrolase</keyword>
<dbReference type="PROSITE" id="PS51193">
    <property type="entry name" value="HELICASE_ATP_BIND_2"/>
    <property type="match status" value="1"/>
</dbReference>
<dbReference type="GO" id="GO:0003678">
    <property type="term" value="F:DNA helicase activity"/>
    <property type="evidence" value="ECO:0007669"/>
    <property type="project" value="InterPro"/>
</dbReference>
<organism evidence="6 7">
    <name type="scientific">Cohnella fermenti</name>
    <dbReference type="NCBI Taxonomy" id="2565925"/>
    <lineage>
        <taxon>Bacteria</taxon>
        <taxon>Bacillati</taxon>
        <taxon>Bacillota</taxon>
        <taxon>Bacilli</taxon>
        <taxon>Bacillales</taxon>
        <taxon>Paenibacillaceae</taxon>
        <taxon>Cohnella</taxon>
    </lineage>
</organism>
<dbReference type="Proteomes" id="UP000310636">
    <property type="component" value="Unassembled WGS sequence"/>
</dbReference>
<feature type="domain" description="Helicase ATP-binding" evidence="5">
    <location>
        <begin position="1"/>
        <end position="130"/>
    </location>
</feature>
<dbReference type="EMBL" id="SSOB01000088">
    <property type="protein sequence ID" value="THF72477.1"/>
    <property type="molecule type" value="Genomic_DNA"/>
</dbReference>
<evidence type="ECO:0000313" key="6">
    <source>
        <dbReference type="EMBL" id="THF72477.1"/>
    </source>
</evidence>
<dbReference type="InterPro" id="IPR045028">
    <property type="entry name" value="DinG/Rad3-like"/>
</dbReference>
<accession>A0A4S4BFT9</accession>
<comment type="caution">
    <text evidence="6">The sequence shown here is derived from an EMBL/GenBank/DDBJ whole genome shotgun (WGS) entry which is preliminary data.</text>
</comment>
<dbReference type="RefSeq" id="WP_136374089.1">
    <property type="nucleotide sequence ID" value="NZ_SSOB01000088.1"/>
</dbReference>
<dbReference type="GO" id="GO:0005524">
    <property type="term" value="F:ATP binding"/>
    <property type="evidence" value="ECO:0007669"/>
    <property type="project" value="UniProtKB-KW"/>
</dbReference>
<dbReference type="PANTHER" id="PTHR11472">
    <property type="entry name" value="DNA REPAIR DEAD HELICASE RAD3/XP-D SUBFAMILY MEMBER"/>
    <property type="match status" value="1"/>
</dbReference>
<dbReference type="PANTHER" id="PTHR11472:SF34">
    <property type="entry name" value="REGULATOR OF TELOMERE ELONGATION HELICASE 1"/>
    <property type="match status" value="1"/>
</dbReference>
<dbReference type="GO" id="GO:0003677">
    <property type="term" value="F:DNA binding"/>
    <property type="evidence" value="ECO:0007669"/>
    <property type="project" value="InterPro"/>
</dbReference>
<protein>
    <recommendedName>
        <fullName evidence="5">Helicase ATP-binding domain-containing protein</fullName>
    </recommendedName>
</protein>
<keyword evidence="7" id="KW-1185">Reference proteome</keyword>
<dbReference type="InterPro" id="IPR027417">
    <property type="entry name" value="P-loop_NTPase"/>
</dbReference>
<evidence type="ECO:0000256" key="3">
    <source>
        <dbReference type="ARBA" id="ARBA00022840"/>
    </source>
</evidence>
<dbReference type="Gene3D" id="3.40.50.300">
    <property type="entry name" value="P-loop containing nucleotide triphosphate hydrolases"/>
    <property type="match status" value="1"/>
</dbReference>
<keyword evidence="1" id="KW-0547">Nucleotide-binding</keyword>
<evidence type="ECO:0000259" key="5">
    <source>
        <dbReference type="PROSITE" id="PS51193"/>
    </source>
</evidence>
<dbReference type="GO" id="GO:0016787">
    <property type="term" value="F:hydrolase activity"/>
    <property type="evidence" value="ECO:0007669"/>
    <property type="project" value="UniProtKB-KW"/>
</dbReference>
<comment type="similarity">
    <text evidence="4">Belongs to the helicase family. DinG subfamily.</text>
</comment>
<dbReference type="AlphaFoldDB" id="A0A4S4BFT9"/>
<evidence type="ECO:0000256" key="4">
    <source>
        <dbReference type="ARBA" id="ARBA00038058"/>
    </source>
</evidence>
<sequence length="130" mass="15129">MCFQEEVDCRKEKCPFADGYYDRVNEAILNLLDNELIIRRDVIEQYARKHCVCPFELSLDAAYGADAVICDYNYLFDPRVSLKRLTGEHKRNTALLVDEAHNLIDRAREMYSAGLDKRNFLDIFSVRSKA</sequence>
<dbReference type="InterPro" id="IPR010614">
    <property type="entry name" value="RAD3-like_helicase_DEAD"/>
</dbReference>
<keyword evidence="3" id="KW-0067">ATP-binding</keyword>
<reference evidence="6 7" key="1">
    <citation type="submission" date="2019-04" db="EMBL/GenBank/DDBJ databases">
        <title>Cohnella sp. nov. isolated from preserved vegetables.</title>
        <authorList>
            <person name="Lin S.-Y."/>
            <person name="Hung M.-H."/>
            <person name="Young C.-C."/>
        </authorList>
    </citation>
    <scope>NUCLEOTIDE SEQUENCE [LARGE SCALE GENOMIC DNA]</scope>
    <source>
        <strain evidence="6 7">CC-MHH1044</strain>
    </source>
</reference>
<evidence type="ECO:0000313" key="7">
    <source>
        <dbReference type="Proteomes" id="UP000310636"/>
    </source>
</evidence>
<proteinExistence type="inferred from homology"/>
<dbReference type="Pfam" id="PF06733">
    <property type="entry name" value="DEAD_2"/>
    <property type="match status" value="1"/>
</dbReference>
<dbReference type="OrthoDB" id="9765586at2"/>
<evidence type="ECO:0000256" key="1">
    <source>
        <dbReference type="ARBA" id="ARBA00022741"/>
    </source>
</evidence>
<dbReference type="InterPro" id="IPR014013">
    <property type="entry name" value="Helic_SF1/SF2_ATP-bd_DinG/Rad3"/>
</dbReference>
<evidence type="ECO:0000256" key="2">
    <source>
        <dbReference type="ARBA" id="ARBA00022801"/>
    </source>
</evidence>
<gene>
    <name evidence="6" type="ORF">E6C55_33000</name>
</gene>
<name>A0A4S4BFT9_9BACL</name>